<sequence>MRDCRIIKGLPYMDDAVLSALQSRHYQPMTYQGRAVNVAYTFNIKLRMPR</sequence>
<dbReference type="EMBL" id="RAWB01000149">
    <property type="protein sequence ID" value="RKH58751.1"/>
    <property type="molecule type" value="Genomic_DNA"/>
</dbReference>
<dbReference type="Proteomes" id="UP000272888">
    <property type="component" value="Unassembled WGS sequence"/>
</dbReference>
<accession>A0A3A8PV16</accession>
<name>A0A3A8PV16_9BACT</name>
<reference evidence="3" key="1">
    <citation type="submission" date="2018-09" db="EMBL/GenBank/DDBJ databases">
        <authorList>
            <person name="Livingstone P.G."/>
            <person name="Whitworth D.E."/>
        </authorList>
    </citation>
    <scope>NUCLEOTIDE SEQUENCE [LARGE SCALE GENOMIC DNA]</scope>
    <source>
        <strain evidence="3">CA051B</strain>
    </source>
</reference>
<keyword evidence="3" id="KW-1185">Reference proteome</keyword>
<proteinExistence type="predicted"/>
<evidence type="ECO:0000259" key="1">
    <source>
        <dbReference type="Pfam" id="PF03544"/>
    </source>
</evidence>
<dbReference type="AlphaFoldDB" id="A0A3A8PV16"/>
<feature type="domain" description="TonB C-terminal" evidence="1">
    <location>
        <begin position="2"/>
        <end position="45"/>
    </location>
</feature>
<dbReference type="SUPFAM" id="SSF74653">
    <property type="entry name" value="TolA/TonB C-terminal domain"/>
    <property type="match status" value="1"/>
</dbReference>
<gene>
    <name evidence="2" type="ORF">D7V93_16290</name>
</gene>
<protein>
    <recommendedName>
        <fullName evidence="1">TonB C-terminal domain-containing protein</fullName>
    </recommendedName>
</protein>
<comment type="caution">
    <text evidence="2">The sequence shown here is derived from an EMBL/GenBank/DDBJ whole genome shotgun (WGS) entry which is preliminary data.</text>
</comment>
<dbReference type="Pfam" id="PF03544">
    <property type="entry name" value="TonB_C"/>
    <property type="match status" value="1"/>
</dbReference>
<dbReference type="InterPro" id="IPR037682">
    <property type="entry name" value="TonB_C"/>
</dbReference>
<evidence type="ECO:0000313" key="3">
    <source>
        <dbReference type="Proteomes" id="UP000272888"/>
    </source>
</evidence>
<organism evidence="2 3">
    <name type="scientific">Corallococcus llansteffanensis</name>
    <dbReference type="NCBI Taxonomy" id="2316731"/>
    <lineage>
        <taxon>Bacteria</taxon>
        <taxon>Pseudomonadati</taxon>
        <taxon>Myxococcota</taxon>
        <taxon>Myxococcia</taxon>
        <taxon>Myxococcales</taxon>
        <taxon>Cystobacterineae</taxon>
        <taxon>Myxococcaceae</taxon>
        <taxon>Corallococcus</taxon>
    </lineage>
</organism>
<evidence type="ECO:0000313" key="2">
    <source>
        <dbReference type="EMBL" id="RKH58751.1"/>
    </source>
</evidence>
<dbReference type="GO" id="GO:0055085">
    <property type="term" value="P:transmembrane transport"/>
    <property type="evidence" value="ECO:0007669"/>
    <property type="project" value="InterPro"/>
</dbReference>